<dbReference type="PROSITE" id="PS50106">
    <property type="entry name" value="PDZ"/>
    <property type="match status" value="1"/>
</dbReference>
<feature type="domain" description="PDZ" evidence="1">
    <location>
        <begin position="2"/>
        <end position="91"/>
    </location>
</feature>
<gene>
    <name evidence="2" type="ORF">CAPTEDRAFT_182730</name>
</gene>
<dbReference type="GO" id="GO:0098968">
    <property type="term" value="P:neurotransmitter receptor transport postsynaptic membrane to endosome"/>
    <property type="evidence" value="ECO:0007669"/>
    <property type="project" value="TreeGrafter"/>
</dbReference>
<dbReference type="GO" id="GO:0098609">
    <property type="term" value="P:cell-cell adhesion"/>
    <property type="evidence" value="ECO:0007669"/>
    <property type="project" value="TreeGrafter"/>
</dbReference>
<protein>
    <recommendedName>
        <fullName evidence="1">PDZ domain-containing protein</fullName>
    </recommendedName>
</protein>
<proteinExistence type="predicted"/>
<dbReference type="InterPro" id="IPR050614">
    <property type="entry name" value="Synaptic_Scaffolding_LAP-MAGUK"/>
</dbReference>
<organism evidence="2">
    <name type="scientific">Capitella teleta</name>
    <name type="common">Polychaete worm</name>
    <dbReference type="NCBI Taxonomy" id="283909"/>
    <lineage>
        <taxon>Eukaryota</taxon>
        <taxon>Metazoa</taxon>
        <taxon>Spiralia</taxon>
        <taxon>Lophotrochozoa</taxon>
        <taxon>Annelida</taxon>
        <taxon>Polychaeta</taxon>
        <taxon>Sedentaria</taxon>
        <taxon>Scolecida</taxon>
        <taxon>Capitellidae</taxon>
        <taxon>Capitella</taxon>
    </lineage>
</organism>
<evidence type="ECO:0000313" key="2">
    <source>
        <dbReference type="EMBL" id="ELU03329.1"/>
    </source>
</evidence>
<dbReference type="InterPro" id="IPR001478">
    <property type="entry name" value="PDZ"/>
</dbReference>
<dbReference type="Pfam" id="PF00595">
    <property type="entry name" value="PDZ"/>
    <property type="match status" value="1"/>
</dbReference>
<evidence type="ECO:0000313" key="3">
    <source>
        <dbReference type="EnsemblMetazoa" id="CapteP182730"/>
    </source>
</evidence>
<dbReference type="AlphaFoldDB" id="R7UBG2"/>
<reference evidence="2 4" key="2">
    <citation type="journal article" date="2013" name="Nature">
        <title>Insights into bilaterian evolution from three spiralian genomes.</title>
        <authorList>
            <person name="Simakov O."/>
            <person name="Marletaz F."/>
            <person name="Cho S.J."/>
            <person name="Edsinger-Gonzales E."/>
            <person name="Havlak P."/>
            <person name="Hellsten U."/>
            <person name="Kuo D.H."/>
            <person name="Larsson T."/>
            <person name="Lv J."/>
            <person name="Arendt D."/>
            <person name="Savage R."/>
            <person name="Osoegawa K."/>
            <person name="de Jong P."/>
            <person name="Grimwood J."/>
            <person name="Chapman J.A."/>
            <person name="Shapiro H."/>
            <person name="Aerts A."/>
            <person name="Otillar R.P."/>
            <person name="Terry A.Y."/>
            <person name="Boore J.L."/>
            <person name="Grigoriev I.V."/>
            <person name="Lindberg D.R."/>
            <person name="Seaver E.C."/>
            <person name="Weisblat D.A."/>
            <person name="Putnam N.H."/>
            <person name="Rokhsar D.S."/>
        </authorList>
    </citation>
    <scope>NUCLEOTIDE SEQUENCE</scope>
    <source>
        <strain evidence="2 4">I ESC-2004</strain>
    </source>
</reference>
<keyword evidence="4" id="KW-1185">Reference proteome</keyword>
<reference evidence="4" key="1">
    <citation type="submission" date="2012-12" db="EMBL/GenBank/DDBJ databases">
        <authorList>
            <person name="Hellsten U."/>
            <person name="Grimwood J."/>
            <person name="Chapman J.A."/>
            <person name="Shapiro H."/>
            <person name="Aerts A."/>
            <person name="Otillar R.P."/>
            <person name="Terry A.Y."/>
            <person name="Boore J.L."/>
            <person name="Simakov O."/>
            <person name="Marletaz F."/>
            <person name="Cho S.-J."/>
            <person name="Edsinger-Gonzales E."/>
            <person name="Havlak P."/>
            <person name="Kuo D.-H."/>
            <person name="Larsson T."/>
            <person name="Lv J."/>
            <person name="Arendt D."/>
            <person name="Savage R."/>
            <person name="Osoegawa K."/>
            <person name="de Jong P."/>
            <person name="Lindberg D.R."/>
            <person name="Seaver E.C."/>
            <person name="Weisblat D.A."/>
            <person name="Putnam N.H."/>
            <person name="Grigoriev I.V."/>
            <person name="Rokhsar D.S."/>
        </authorList>
    </citation>
    <scope>NUCLEOTIDE SEQUENCE</scope>
    <source>
        <strain evidence="4">I ESC-2004</strain>
    </source>
</reference>
<dbReference type="EMBL" id="AMQN01008506">
    <property type="status" value="NOT_ANNOTATED_CDS"/>
    <property type="molecule type" value="Genomic_DNA"/>
</dbReference>
<dbReference type="HOGENOM" id="CLU_2378718_0_0_1"/>
<dbReference type="SUPFAM" id="SSF50156">
    <property type="entry name" value="PDZ domain-like"/>
    <property type="match status" value="1"/>
</dbReference>
<dbReference type="Gene3D" id="2.30.42.10">
    <property type="match status" value="1"/>
</dbReference>
<name>R7UBG2_CAPTE</name>
<dbReference type="STRING" id="283909.R7UBG2"/>
<dbReference type="GO" id="GO:0005912">
    <property type="term" value="C:adherens junction"/>
    <property type="evidence" value="ECO:0007669"/>
    <property type="project" value="TreeGrafter"/>
</dbReference>
<dbReference type="OrthoDB" id="78824at2759"/>
<dbReference type="GO" id="GO:0014069">
    <property type="term" value="C:postsynaptic density"/>
    <property type="evidence" value="ECO:0007669"/>
    <property type="project" value="TreeGrafter"/>
</dbReference>
<dbReference type="EMBL" id="KB303281">
    <property type="protein sequence ID" value="ELU03329.1"/>
    <property type="molecule type" value="Genomic_DNA"/>
</dbReference>
<dbReference type="PANTHER" id="PTHR23119:SF50">
    <property type="entry name" value="PDZ DOMAIN-CONTAINING PROTEIN"/>
    <property type="match status" value="1"/>
</dbReference>
<dbReference type="GO" id="GO:0098887">
    <property type="term" value="P:neurotransmitter receptor transport, endosome to postsynaptic membrane"/>
    <property type="evidence" value="ECO:0007669"/>
    <property type="project" value="TreeGrafter"/>
</dbReference>
<evidence type="ECO:0000259" key="1">
    <source>
        <dbReference type="PROSITE" id="PS50106"/>
    </source>
</evidence>
<dbReference type="GO" id="GO:0016323">
    <property type="term" value="C:basolateral plasma membrane"/>
    <property type="evidence" value="ECO:0007669"/>
    <property type="project" value="TreeGrafter"/>
</dbReference>
<accession>R7UBG2</accession>
<dbReference type="GO" id="GO:0045197">
    <property type="term" value="P:establishment or maintenance of epithelial cell apical/basal polarity"/>
    <property type="evidence" value="ECO:0007669"/>
    <property type="project" value="TreeGrafter"/>
</dbReference>
<sequence>FQFQVSLRKSAGLGFSIAGGLSSSGNPFKPGDSGIFITKVQSDGPASQTLLPGDKLIEVDGVDFRRIEHGAAVAVLRSSGRNVDLLVQRIDSSESSDELITHQV</sequence>
<reference evidence="3" key="3">
    <citation type="submission" date="2015-06" db="UniProtKB">
        <authorList>
            <consortium name="EnsemblMetazoa"/>
        </authorList>
    </citation>
    <scope>IDENTIFICATION</scope>
</reference>
<dbReference type="SMART" id="SM00228">
    <property type="entry name" value="PDZ"/>
    <property type="match status" value="1"/>
</dbReference>
<dbReference type="Proteomes" id="UP000014760">
    <property type="component" value="Unassembled WGS sequence"/>
</dbReference>
<dbReference type="EnsemblMetazoa" id="CapteT182730">
    <property type="protein sequence ID" value="CapteP182730"/>
    <property type="gene ID" value="CapteG182730"/>
</dbReference>
<evidence type="ECO:0000313" key="4">
    <source>
        <dbReference type="Proteomes" id="UP000014760"/>
    </source>
</evidence>
<dbReference type="FunCoup" id="R7UBG2">
    <property type="interactions" value="786"/>
</dbReference>
<dbReference type="OMA" id="FRNAGCD"/>
<dbReference type="GO" id="GO:0045211">
    <property type="term" value="C:postsynaptic membrane"/>
    <property type="evidence" value="ECO:0007669"/>
    <property type="project" value="TreeGrafter"/>
</dbReference>
<feature type="non-terminal residue" evidence="2">
    <location>
        <position position="1"/>
    </location>
</feature>
<dbReference type="GO" id="GO:0043113">
    <property type="term" value="P:receptor clustering"/>
    <property type="evidence" value="ECO:0007669"/>
    <property type="project" value="TreeGrafter"/>
</dbReference>
<dbReference type="CDD" id="cd06749">
    <property type="entry name" value="PDZ_densin_erbin-like"/>
    <property type="match status" value="1"/>
</dbReference>
<dbReference type="PANTHER" id="PTHR23119">
    <property type="entry name" value="DISCS LARGE"/>
    <property type="match status" value="1"/>
</dbReference>
<dbReference type="InterPro" id="IPR036034">
    <property type="entry name" value="PDZ_sf"/>
</dbReference>
<dbReference type="GO" id="GO:0019901">
    <property type="term" value="F:protein kinase binding"/>
    <property type="evidence" value="ECO:0007669"/>
    <property type="project" value="TreeGrafter"/>
</dbReference>